<dbReference type="InterPro" id="IPR036291">
    <property type="entry name" value="NAD(P)-bd_dom_sf"/>
</dbReference>
<evidence type="ECO:0000256" key="1">
    <source>
        <dbReference type="RuleBase" id="RU363097"/>
    </source>
</evidence>
<evidence type="ECO:0000313" key="4">
    <source>
        <dbReference type="Proteomes" id="UP000664132"/>
    </source>
</evidence>
<dbReference type="OrthoDB" id="429813at2759"/>
<dbReference type="InterPro" id="IPR026055">
    <property type="entry name" value="FAR"/>
</dbReference>
<dbReference type="GO" id="GO:0102965">
    <property type="term" value="F:alcohol-forming long-chain fatty acyl-CoA reductase activity"/>
    <property type="evidence" value="ECO:0007669"/>
    <property type="project" value="UniProtKB-EC"/>
</dbReference>
<gene>
    <name evidence="3" type="ORF">IFR04_003261</name>
</gene>
<comment type="caution">
    <text evidence="3">The sequence shown here is derived from an EMBL/GenBank/DDBJ whole genome shotgun (WGS) entry which is preliminary data.</text>
</comment>
<protein>
    <recommendedName>
        <fullName evidence="1">Fatty acyl-CoA reductase</fullName>
        <ecNumber evidence="1">1.2.1.84</ecNumber>
    </recommendedName>
</protein>
<comment type="catalytic activity">
    <reaction evidence="1">
        <text>a long-chain fatty acyl-CoA + 2 NADPH + 2 H(+) = a long-chain primary fatty alcohol + 2 NADP(+) + CoA</text>
        <dbReference type="Rhea" id="RHEA:52716"/>
        <dbReference type="ChEBI" id="CHEBI:15378"/>
        <dbReference type="ChEBI" id="CHEBI:57287"/>
        <dbReference type="ChEBI" id="CHEBI:57783"/>
        <dbReference type="ChEBI" id="CHEBI:58349"/>
        <dbReference type="ChEBI" id="CHEBI:77396"/>
        <dbReference type="ChEBI" id="CHEBI:83139"/>
        <dbReference type="EC" id="1.2.1.84"/>
    </reaction>
</comment>
<proteinExistence type="inferred from homology"/>
<dbReference type="PANTHER" id="PTHR11011">
    <property type="entry name" value="MALE STERILITY PROTEIN 2-RELATED"/>
    <property type="match status" value="1"/>
</dbReference>
<keyword evidence="1" id="KW-0444">Lipid biosynthesis</keyword>
<dbReference type="Pfam" id="PF07993">
    <property type="entry name" value="NAD_binding_4"/>
    <property type="match status" value="1"/>
</dbReference>
<dbReference type="GO" id="GO:0080019">
    <property type="term" value="F:alcohol-forming very long-chain fatty acyl-CoA reductase activity"/>
    <property type="evidence" value="ECO:0007669"/>
    <property type="project" value="InterPro"/>
</dbReference>
<dbReference type="GO" id="GO:0035336">
    <property type="term" value="P:long-chain fatty-acyl-CoA metabolic process"/>
    <property type="evidence" value="ECO:0007669"/>
    <property type="project" value="TreeGrafter"/>
</dbReference>
<dbReference type="Proteomes" id="UP000664132">
    <property type="component" value="Unassembled WGS sequence"/>
</dbReference>
<feature type="domain" description="Thioester reductase (TE)" evidence="2">
    <location>
        <begin position="15"/>
        <end position="281"/>
    </location>
</feature>
<comment type="similarity">
    <text evidence="1">Belongs to the fatty acyl-CoA reductase family.</text>
</comment>
<dbReference type="EC" id="1.2.1.84" evidence="1"/>
<dbReference type="PANTHER" id="PTHR11011:SF45">
    <property type="entry name" value="FATTY ACYL-COA REDUCTASE CG8306-RELATED"/>
    <property type="match status" value="1"/>
</dbReference>
<dbReference type="SUPFAM" id="SSF51735">
    <property type="entry name" value="NAD(P)-binding Rossmann-fold domains"/>
    <property type="match status" value="1"/>
</dbReference>
<evidence type="ECO:0000259" key="2">
    <source>
        <dbReference type="Pfam" id="PF07993"/>
    </source>
</evidence>
<keyword evidence="1" id="KW-0443">Lipid metabolism</keyword>
<keyword evidence="4" id="KW-1185">Reference proteome</keyword>
<dbReference type="EMBL" id="JAFJYH010000032">
    <property type="protein sequence ID" value="KAG4423579.1"/>
    <property type="molecule type" value="Genomic_DNA"/>
</dbReference>
<keyword evidence="1" id="KW-0521">NADP</keyword>
<reference evidence="3" key="1">
    <citation type="submission" date="2021-02" db="EMBL/GenBank/DDBJ databases">
        <title>Genome sequence Cadophora malorum strain M34.</title>
        <authorList>
            <person name="Stefanovic E."/>
            <person name="Vu D."/>
            <person name="Scully C."/>
            <person name="Dijksterhuis J."/>
            <person name="Roader J."/>
            <person name="Houbraken J."/>
        </authorList>
    </citation>
    <scope>NUCLEOTIDE SEQUENCE</scope>
    <source>
        <strain evidence="3">M34</strain>
    </source>
</reference>
<sequence>MTPIYDFYKEQVAFLTGATGGLGGCLLYKLCIVLDIQRLYVLIRGSESAALERWKYTMPQQYRHIEDRIRVGKVVLVPGDMTKERFGITTETLCKIEEEVTIIIHAAANISFRAPLQKVVLDNCLPALRLAAWATKMTQLQHFVQVSSAYANSFLPDGSVGEKIYYLSNPDDAEGELEEILRTGTTMHLQRFPWAYAYSKQLMERLMISRFPNLPILLLRPTSIGPAIAQPYEMYGPQGSCPISTLYSRLMQPTGGKSIWYAPAHGGNILDEIPVDIVANVLLQHVHAGTRGVVHASSSYYIPKTLEWILERPSKYLPAHWAARMAKPVFVQDTRVEQSKEAEFYRIGSRAWEFCAPSSRRLGSLNGPLTFGLNDHDIDRFAELRVRSIFNETFGEGRLMQKAGGIGQRALASARL</sequence>
<organism evidence="3 4">
    <name type="scientific">Cadophora malorum</name>
    <dbReference type="NCBI Taxonomy" id="108018"/>
    <lineage>
        <taxon>Eukaryota</taxon>
        <taxon>Fungi</taxon>
        <taxon>Dikarya</taxon>
        <taxon>Ascomycota</taxon>
        <taxon>Pezizomycotina</taxon>
        <taxon>Leotiomycetes</taxon>
        <taxon>Helotiales</taxon>
        <taxon>Ploettnerulaceae</taxon>
        <taxon>Cadophora</taxon>
    </lineage>
</organism>
<evidence type="ECO:0000313" key="3">
    <source>
        <dbReference type="EMBL" id="KAG4423579.1"/>
    </source>
</evidence>
<accession>A0A8H8BTX2</accession>
<dbReference type="InterPro" id="IPR013120">
    <property type="entry name" value="FAR_NAD-bd"/>
</dbReference>
<comment type="function">
    <text evidence="1">Catalyzes the reduction of fatty acyl-CoA to fatty alcohols.</text>
</comment>
<dbReference type="GO" id="GO:0005777">
    <property type="term" value="C:peroxisome"/>
    <property type="evidence" value="ECO:0007669"/>
    <property type="project" value="TreeGrafter"/>
</dbReference>
<name>A0A8H8BTX2_9HELO</name>
<dbReference type="AlphaFoldDB" id="A0A8H8BTX2"/>
<keyword evidence="1" id="KW-0560">Oxidoreductase</keyword>
<dbReference type="Gene3D" id="3.40.50.720">
    <property type="entry name" value="NAD(P)-binding Rossmann-like Domain"/>
    <property type="match status" value="1"/>
</dbReference>